<dbReference type="PANTHER" id="PTHR12526">
    <property type="entry name" value="GLYCOSYLTRANSFERASE"/>
    <property type="match status" value="1"/>
</dbReference>
<dbReference type="Proteomes" id="UP000324233">
    <property type="component" value="Chromosome"/>
</dbReference>
<dbReference type="InterPro" id="IPR028098">
    <property type="entry name" value="Glyco_trans_4-like_N"/>
</dbReference>
<dbReference type="OrthoDB" id="9811902at2"/>
<dbReference type="SUPFAM" id="SSF53756">
    <property type="entry name" value="UDP-Glycosyltransferase/glycogen phosphorylase"/>
    <property type="match status" value="1"/>
</dbReference>
<dbReference type="GO" id="GO:0102318">
    <property type="term" value="F:2-deoxystreptamine glucosyltransferase activity"/>
    <property type="evidence" value="ECO:0007669"/>
    <property type="project" value="UniProtKB-EC"/>
</dbReference>
<gene>
    <name evidence="7" type="primary">kanF_1</name>
    <name evidence="7" type="ORF">OJF2_20330</name>
</gene>
<feature type="region of interest" description="Disordered" evidence="4">
    <location>
        <begin position="1"/>
        <end position="49"/>
    </location>
</feature>
<evidence type="ECO:0000256" key="2">
    <source>
        <dbReference type="ARBA" id="ARBA00022676"/>
    </source>
</evidence>
<evidence type="ECO:0000256" key="4">
    <source>
        <dbReference type="SAM" id="MobiDB-lite"/>
    </source>
</evidence>
<keyword evidence="8" id="KW-1185">Reference proteome</keyword>
<dbReference type="AlphaFoldDB" id="A0A5B9VZW7"/>
<dbReference type="EMBL" id="CP042997">
    <property type="protein sequence ID" value="QEH33531.1"/>
    <property type="molecule type" value="Genomic_DNA"/>
</dbReference>
<comment type="similarity">
    <text evidence="1">Belongs to the glycosyltransferase group 1 family. Glycosyltransferase 4 subfamily.</text>
</comment>
<dbReference type="Pfam" id="PF00534">
    <property type="entry name" value="Glycos_transf_1"/>
    <property type="match status" value="1"/>
</dbReference>
<accession>A0A5B9VZW7</accession>
<dbReference type="EC" id="2.4.1.284" evidence="7"/>
<evidence type="ECO:0000313" key="7">
    <source>
        <dbReference type="EMBL" id="QEH33531.1"/>
    </source>
</evidence>
<proteinExistence type="inferred from homology"/>
<evidence type="ECO:0000259" key="6">
    <source>
        <dbReference type="Pfam" id="PF13579"/>
    </source>
</evidence>
<evidence type="ECO:0000259" key="5">
    <source>
        <dbReference type="Pfam" id="PF00534"/>
    </source>
</evidence>
<sequence length="481" mass="52716">MVTRRPWFRSGPSPARPHLEAATTDAPRTGPGAQGDGRRAEDNEPGPPGAGRRLLFVNQYYWPDHASTAQHLADLAESLAAKGFECHVLCAQGTYRPGEPKAPAYEVHEGVHIHRVPATSMGRRNTLARMTDYLTFYARAAIRAVLMPRFDAVVTLTTPPIIGLIGTLLRRFKGTRHAFWSMDLHPDASLALKRMSSRNPAVRGLSWLSDLVYRQADRVVVLGPYMADRVIMKGVRTDRVATIPVWSRRDEVFPVEREGNPLRRSLGLEGKVVAMYSGNLGLAHSYDEFLEAARRLRDRDDLVFLFVGGGPRSRDLKAAVGREGLANVHFLDYVPRDQLGHSLSMADIHLISMRPEMTGIVVPGKLYGVMAAGRPALFVGPAHCETADTIRRSGCGFTVPQGDADGVVNALTAVAADPELAARMGRKGRISFLASYERDLCCDQWLDVIRGLLPTRSVVKSSPHRVSGVMATAGTFRAAAR</sequence>
<reference evidence="7 8" key="1">
    <citation type="submission" date="2019-08" db="EMBL/GenBank/DDBJ databases">
        <title>Deep-cultivation of Planctomycetes and their phenomic and genomic characterization uncovers novel biology.</title>
        <authorList>
            <person name="Wiegand S."/>
            <person name="Jogler M."/>
            <person name="Boedeker C."/>
            <person name="Pinto D."/>
            <person name="Vollmers J."/>
            <person name="Rivas-Marin E."/>
            <person name="Kohn T."/>
            <person name="Peeters S.H."/>
            <person name="Heuer A."/>
            <person name="Rast P."/>
            <person name="Oberbeckmann S."/>
            <person name="Bunk B."/>
            <person name="Jeske O."/>
            <person name="Meyerdierks A."/>
            <person name="Storesund J.E."/>
            <person name="Kallscheuer N."/>
            <person name="Luecker S."/>
            <person name="Lage O.M."/>
            <person name="Pohl T."/>
            <person name="Merkel B.J."/>
            <person name="Hornburger P."/>
            <person name="Mueller R.-W."/>
            <person name="Bruemmer F."/>
            <person name="Labrenz M."/>
            <person name="Spormann A.M."/>
            <person name="Op den Camp H."/>
            <person name="Overmann J."/>
            <person name="Amann R."/>
            <person name="Jetten M.S.M."/>
            <person name="Mascher T."/>
            <person name="Medema M.H."/>
            <person name="Devos D.P."/>
            <person name="Kaster A.-K."/>
            <person name="Ovreas L."/>
            <person name="Rohde M."/>
            <person name="Galperin M.Y."/>
            <person name="Jogler C."/>
        </authorList>
    </citation>
    <scope>NUCLEOTIDE SEQUENCE [LARGE SCALE GENOMIC DNA]</scope>
    <source>
        <strain evidence="7 8">OJF2</strain>
    </source>
</reference>
<name>A0A5B9VZW7_9BACT</name>
<dbReference type="RefSeq" id="WP_148593470.1">
    <property type="nucleotide sequence ID" value="NZ_CP042997.1"/>
</dbReference>
<keyword evidence="2 7" id="KW-0328">Glycosyltransferase</keyword>
<dbReference type="InterPro" id="IPR001296">
    <property type="entry name" value="Glyco_trans_1"/>
</dbReference>
<feature type="domain" description="Glycosyltransferase subfamily 4-like N-terminal" evidence="6">
    <location>
        <begin position="69"/>
        <end position="246"/>
    </location>
</feature>
<keyword evidence="3 7" id="KW-0808">Transferase</keyword>
<dbReference type="Gene3D" id="3.40.50.2000">
    <property type="entry name" value="Glycogen Phosphorylase B"/>
    <property type="match status" value="2"/>
</dbReference>
<protein>
    <submittedName>
        <fullName evidence="7">2-deoxystreptamine glucosyltransferase</fullName>
        <ecNumber evidence="7">2.4.1.284</ecNumber>
    </submittedName>
</protein>
<organism evidence="7 8">
    <name type="scientific">Aquisphaera giovannonii</name>
    <dbReference type="NCBI Taxonomy" id="406548"/>
    <lineage>
        <taxon>Bacteria</taxon>
        <taxon>Pseudomonadati</taxon>
        <taxon>Planctomycetota</taxon>
        <taxon>Planctomycetia</taxon>
        <taxon>Isosphaerales</taxon>
        <taxon>Isosphaeraceae</taxon>
        <taxon>Aquisphaera</taxon>
    </lineage>
</organism>
<feature type="domain" description="Glycosyl transferase family 1" evidence="5">
    <location>
        <begin position="263"/>
        <end position="429"/>
    </location>
</feature>
<evidence type="ECO:0000256" key="3">
    <source>
        <dbReference type="ARBA" id="ARBA00022679"/>
    </source>
</evidence>
<evidence type="ECO:0000256" key="1">
    <source>
        <dbReference type="ARBA" id="ARBA00009481"/>
    </source>
</evidence>
<dbReference type="Pfam" id="PF13579">
    <property type="entry name" value="Glyco_trans_4_4"/>
    <property type="match status" value="1"/>
</dbReference>
<dbReference type="PANTHER" id="PTHR12526:SF640">
    <property type="entry name" value="COLANIC ACID BIOSYNTHESIS GLYCOSYLTRANSFERASE WCAL-RELATED"/>
    <property type="match status" value="1"/>
</dbReference>
<dbReference type="KEGG" id="agv:OJF2_20330"/>
<dbReference type="CDD" id="cd03794">
    <property type="entry name" value="GT4_WbuB-like"/>
    <property type="match status" value="1"/>
</dbReference>
<evidence type="ECO:0000313" key="8">
    <source>
        <dbReference type="Proteomes" id="UP000324233"/>
    </source>
</evidence>